<gene>
    <name evidence="2" type="ORF">GPUH_LOCUS9231</name>
</gene>
<feature type="compositionally biased region" description="Polar residues" evidence="1">
    <location>
        <begin position="1"/>
        <end position="11"/>
    </location>
</feature>
<evidence type="ECO:0000313" key="2">
    <source>
        <dbReference type="EMBL" id="VDK69647.1"/>
    </source>
</evidence>
<dbReference type="AlphaFoldDB" id="A0A183DKJ1"/>
<protein>
    <submittedName>
        <fullName evidence="4">Peptide-methionine (R)-S-oxide reductase</fullName>
    </submittedName>
</protein>
<keyword evidence="3" id="KW-1185">Reference proteome</keyword>
<organism evidence="4">
    <name type="scientific">Gongylonema pulchrum</name>
    <dbReference type="NCBI Taxonomy" id="637853"/>
    <lineage>
        <taxon>Eukaryota</taxon>
        <taxon>Metazoa</taxon>
        <taxon>Ecdysozoa</taxon>
        <taxon>Nematoda</taxon>
        <taxon>Chromadorea</taxon>
        <taxon>Rhabditida</taxon>
        <taxon>Spirurina</taxon>
        <taxon>Spiruromorpha</taxon>
        <taxon>Spiruroidea</taxon>
        <taxon>Gongylonematidae</taxon>
        <taxon>Gongylonema</taxon>
    </lineage>
</organism>
<evidence type="ECO:0000256" key="1">
    <source>
        <dbReference type="SAM" id="MobiDB-lite"/>
    </source>
</evidence>
<dbReference type="Proteomes" id="UP000271098">
    <property type="component" value="Unassembled WGS sequence"/>
</dbReference>
<reference evidence="2 3" key="2">
    <citation type="submission" date="2018-11" db="EMBL/GenBank/DDBJ databases">
        <authorList>
            <consortium name="Pathogen Informatics"/>
        </authorList>
    </citation>
    <scope>NUCLEOTIDE SEQUENCE [LARGE SCALE GENOMIC DNA]</scope>
</reference>
<reference evidence="4" key="1">
    <citation type="submission" date="2016-06" db="UniProtKB">
        <authorList>
            <consortium name="WormBaseParasite"/>
        </authorList>
    </citation>
    <scope>IDENTIFICATION</scope>
</reference>
<sequence length="66" mass="7585">METTTVSQEQFTSKKGERYPTVRPQDSDFLQGDGLFMAETHSASEYTMKSGERYDTVRPSESTLWK</sequence>
<dbReference type="EMBL" id="UYRT01029406">
    <property type="protein sequence ID" value="VDK69647.1"/>
    <property type="molecule type" value="Genomic_DNA"/>
</dbReference>
<evidence type="ECO:0000313" key="4">
    <source>
        <dbReference type="WBParaSite" id="GPUH_0000924201-mRNA-1"/>
    </source>
</evidence>
<dbReference type="WBParaSite" id="GPUH_0000924201-mRNA-1">
    <property type="protein sequence ID" value="GPUH_0000924201-mRNA-1"/>
    <property type="gene ID" value="GPUH_0000924201"/>
</dbReference>
<accession>A0A183DKJ1</accession>
<evidence type="ECO:0000313" key="3">
    <source>
        <dbReference type="Proteomes" id="UP000271098"/>
    </source>
</evidence>
<proteinExistence type="predicted"/>
<dbReference type="OrthoDB" id="365640at2759"/>
<feature type="region of interest" description="Disordered" evidence="1">
    <location>
        <begin position="1"/>
        <end position="30"/>
    </location>
</feature>
<name>A0A183DKJ1_9BILA</name>